<feature type="region of interest" description="Disordered" evidence="1">
    <location>
        <begin position="71"/>
        <end position="92"/>
    </location>
</feature>
<name>A0A915DEI9_9BILA</name>
<evidence type="ECO:0000313" key="2">
    <source>
        <dbReference type="Proteomes" id="UP000887574"/>
    </source>
</evidence>
<accession>A0A915DEI9</accession>
<evidence type="ECO:0000313" key="3">
    <source>
        <dbReference type="WBParaSite" id="jg19088"/>
    </source>
</evidence>
<dbReference type="Proteomes" id="UP000887574">
    <property type="component" value="Unplaced"/>
</dbReference>
<proteinExistence type="predicted"/>
<protein>
    <submittedName>
        <fullName evidence="3">Uncharacterized protein</fullName>
    </submittedName>
</protein>
<keyword evidence="2" id="KW-1185">Reference proteome</keyword>
<sequence length="109" mass="12158">MAAAEKCTLIGCAAVNLRPMTRAMDTDQQEGQPRMEAIFLKNADFRRSTHGYKCISMASVPMHSVVDRTVDEKEETASTAKPSKRRSPILNYRPAKFRLASVEPKKSLS</sequence>
<organism evidence="2 3">
    <name type="scientific">Ditylenchus dipsaci</name>
    <dbReference type="NCBI Taxonomy" id="166011"/>
    <lineage>
        <taxon>Eukaryota</taxon>
        <taxon>Metazoa</taxon>
        <taxon>Ecdysozoa</taxon>
        <taxon>Nematoda</taxon>
        <taxon>Chromadorea</taxon>
        <taxon>Rhabditida</taxon>
        <taxon>Tylenchina</taxon>
        <taxon>Tylenchomorpha</taxon>
        <taxon>Sphaerularioidea</taxon>
        <taxon>Anguinidae</taxon>
        <taxon>Anguininae</taxon>
        <taxon>Ditylenchus</taxon>
    </lineage>
</organism>
<dbReference type="AlphaFoldDB" id="A0A915DEI9"/>
<evidence type="ECO:0000256" key="1">
    <source>
        <dbReference type="SAM" id="MobiDB-lite"/>
    </source>
</evidence>
<reference evidence="3" key="1">
    <citation type="submission" date="2022-11" db="UniProtKB">
        <authorList>
            <consortium name="WormBaseParasite"/>
        </authorList>
    </citation>
    <scope>IDENTIFICATION</scope>
</reference>
<dbReference type="WBParaSite" id="jg19088">
    <property type="protein sequence ID" value="jg19088"/>
    <property type="gene ID" value="jg19088"/>
</dbReference>